<accession>A0A0U1LVY1</accession>
<dbReference type="AlphaFoldDB" id="A0A0U1LVY1"/>
<dbReference type="Proteomes" id="UP000054383">
    <property type="component" value="Unassembled WGS sequence"/>
</dbReference>
<protein>
    <submittedName>
        <fullName evidence="2">Uncharacterized protein</fullName>
    </submittedName>
</protein>
<organism evidence="2 3">
    <name type="scientific">Talaromyces islandicus</name>
    <name type="common">Penicillium islandicum</name>
    <dbReference type="NCBI Taxonomy" id="28573"/>
    <lineage>
        <taxon>Eukaryota</taxon>
        <taxon>Fungi</taxon>
        <taxon>Dikarya</taxon>
        <taxon>Ascomycota</taxon>
        <taxon>Pezizomycotina</taxon>
        <taxon>Eurotiomycetes</taxon>
        <taxon>Eurotiomycetidae</taxon>
        <taxon>Eurotiales</taxon>
        <taxon>Trichocomaceae</taxon>
        <taxon>Talaromyces</taxon>
        <taxon>Talaromyces sect. Islandici</taxon>
    </lineage>
</organism>
<dbReference type="OMA" id="PVECAHI"/>
<evidence type="ECO:0000256" key="1">
    <source>
        <dbReference type="SAM" id="MobiDB-lite"/>
    </source>
</evidence>
<dbReference type="EMBL" id="CVMT01000003">
    <property type="protein sequence ID" value="CRG87252.1"/>
    <property type="molecule type" value="Genomic_DNA"/>
</dbReference>
<dbReference type="OrthoDB" id="5416097at2759"/>
<reference evidence="2 3" key="1">
    <citation type="submission" date="2015-04" db="EMBL/GenBank/DDBJ databases">
        <authorList>
            <person name="Syromyatnikov M.Y."/>
            <person name="Popov V.N."/>
        </authorList>
    </citation>
    <scope>NUCLEOTIDE SEQUENCE [LARGE SCALE GENOMIC DNA]</scope>
    <source>
        <strain evidence="2">WF-38-12</strain>
    </source>
</reference>
<sequence length="374" mass="41996">MADTELHDIGREDIIKIIKKLLEHHSPTVSPLTRDFLWLSDLENLKGLRTILAEDTGDTARRNFVINALTNDTEFFMAVMSPWMTKARRDSDQPDTVPSTPKQESKKWKICEVLASSPMTTSKYPALQSSPSLPTFSSPNAGTSQSKDWPKTRDQKLRGFLETAIKAATLHVSRIVQFLLEHISIQKEVKAWSNALSGPRGSERIENIITMDCSVHTAWNLNLFALKYIETSLDQRFPTELISEKPDLPEKYTPPALYGPQYYNIRTDTAIKSGDFIYMTTTDPANLPLPNKHLITMQWHLHRIAAISGAADIDACYRNDDDDDYGEDGFCVGVQSSQVTGSDDSFSSSFHSTVTECTHLDQDDDDDDDGDDDN</sequence>
<proteinExistence type="predicted"/>
<name>A0A0U1LVY1_TALIS</name>
<feature type="compositionally biased region" description="Polar residues" evidence="1">
    <location>
        <begin position="124"/>
        <end position="147"/>
    </location>
</feature>
<gene>
    <name evidence="2" type="ORF">PISL3812_04269</name>
</gene>
<keyword evidence="3" id="KW-1185">Reference proteome</keyword>
<evidence type="ECO:0000313" key="3">
    <source>
        <dbReference type="Proteomes" id="UP000054383"/>
    </source>
</evidence>
<feature type="region of interest" description="Disordered" evidence="1">
    <location>
        <begin position="124"/>
        <end position="151"/>
    </location>
</feature>
<evidence type="ECO:0000313" key="2">
    <source>
        <dbReference type="EMBL" id="CRG87252.1"/>
    </source>
</evidence>